<gene>
    <name evidence="3" type="ORF">AMORRO_LOCUS3079</name>
</gene>
<proteinExistence type="predicted"/>
<evidence type="ECO:0000256" key="2">
    <source>
        <dbReference type="SAM" id="MobiDB-lite"/>
    </source>
</evidence>
<evidence type="ECO:0000256" key="1">
    <source>
        <dbReference type="SAM" id="Coils"/>
    </source>
</evidence>
<dbReference type="AlphaFoldDB" id="A0A9N8ZIW8"/>
<evidence type="ECO:0000313" key="3">
    <source>
        <dbReference type="EMBL" id="CAG8497341.1"/>
    </source>
</evidence>
<evidence type="ECO:0000313" key="4">
    <source>
        <dbReference type="Proteomes" id="UP000789342"/>
    </source>
</evidence>
<sequence>MASAKIKAASSQFLQLSSSISEIEWVEKQLPSQTEYYEDLQKKVQTKRDDLEKIRKKIKEFEGINFAIKKLFATLTFQNEEMNYSTIFEKGQEEKALLTKLENELDEATQTNKMLFSKKQQLDTLRSKLYQLYDSVFTGITPEFPSEDALEEEANSLYAQFNQVDSDLNRYKKAIEYIESAKPKLHEAIECLRNALKYNSWDLFSNSTIANFFEFKALKDARNYSKQTQEQIDKAKQCIPEASRVGELNLTQEKFVSNFMYDNLFMDIHIRSKIEGSLNKHSEYSRDLDNVHVWLQENVTKLTKIYSQMHEAFFKKRQELMNERKRIFESVLGISNHTSTSSSLPLPTAPPFESFKHEDESFSSDYAETSGASIRYNNILGIDPTNNNFLESHNDHDETLPSYDEAVRQSSFDIK</sequence>
<keyword evidence="4" id="KW-1185">Reference proteome</keyword>
<dbReference type="OrthoDB" id="2562743at2759"/>
<dbReference type="PANTHER" id="PTHR21974">
    <property type="entry name" value="RE15880P"/>
    <property type="match status" value="1"/>
</dbReference>
<name>A0A9N8ZIW8_9GLOM</name>
<dbReference type="EMBL" id="CAJVPV010001434">
    <property type="protein sequence ID" value="CAG8497341.1"/>
    <property type="molecule type" value="Genomic_DNA"/>
</dbReference>
<comment type="caution">
    <text evidence="3">The sequence shown here is derived from an EMBL/GenBank/DDBJ whole genome shotgun (WGS) entry which is preliminary data.</text>
</comment>
<dbReference type="PANTHER" id="PTHR21974:SF2">
    <property type="entry name" value="RE15880P"/>
    <property type="match status" value="1"/>
</dbReference>
<reference evidence="3" key="1">
    <citation type="submission" date="2021-06" db="EMBL/GenBank/DDBJ databases">
        <authorList>
            <person name="Kallberg Y."/>
            <person name="Tangrot J."/>
            <person name="Rosling A."/>
        </authorList>
    </citation>
    <scope>NUCLEOTIDE SEQUENCE</scope>
    <source>
        <strain evidence="3">CL551</strain>
    </source>
</reference>
<organism evidence="3 4">
    <name type="scientific">Acaulospora morrowiae</name>
    <dbReference type="NCBI Taxonomy" id="94023"/>
    <lineage>
        <taxon>Eukaryota</taxon>
        <taxon>Fungi</taxon>
        <taxon>Fungi incertae sedis</taxon>
        <taxon>Mucoromycota</taxon>
        <taxon>Glomeromycotina</taxon>
        <taxon>Glomeromycetes</taxon>
        <taxon>Diversisporales</taxon>
        <taxon>Acaulosporaceae</taxon>
        <taxon>Acaulospora</taxon>
    </lineage>
</organism>
<feature type="region of interest" description="Disordered" evidence="2">
    <location>
        <begin position="391"/>
        <end position="415"/>
    </location>
</feature>
<feature type="coiled-coil region" evidence="1">
    <location>
        <begin position="91"/>
        <end position="118"/>
    </location>
</feature>
<protein>
    <submittedName>
        <fullName evidence="3">5699_t:CDS:1</fullName>
    </submittedName>
</protein>
<keyword evidence="1" id="KW-0175">Coiled coil</keyword>
<accession>A0A9N8ZIW8</accession>
<dbReference type="Proteomes" id="UP000789342">
    <property type="component" value="Unassembled WGS sequence"/>
</dbReference>